<dbReference type="Gene3D" id="2.160.10.10">
    <property type="entry name" value="Hexapeptide repeat proteins"/>
    <property type="match status" value="1"/>
</dbReference>
<proteinExistence type="predicted"/>
<keyword evidence="2" id="KW-1185">Reference proteome</keyword>
<comment type="caution">
    <text evidence="1">The sequence shown here is derived from an EMBL/GenBank/DDBJ whole genome shotgun (WGS) entry which is preliminary data.</text>
</comment>
<reference evidence="1 2" key="1">
    <citation type="submission" date="2019-10" db="EMBL/GenBank/DDBJ databases">
        <title>Description of Paenibacillus terricola sp. nov.</title>
        <authorList>
            <person name="Carlier A."/>
            <person name="Qi S."/>
        </authorList>
    </citation>
    <scope>NUCLEOTIDE SEQUENCE [LARGE SCALE GENOMIC DNA]</scope>
    <source>
        <strain evidence="1 2">LMG 31459</strain>
    </source>
</reference>
<dbReference type="EMBL" id="WHOB01000066">
    <property type="protein sequence ID" value="NOU81559.1"/>
    <property type="molecule type" value="Genomic_DNA"/>
</dbReference>
<keyword evidence="1" id="KW-0808">Transferase</keyword>
<organism evidence="1 2">
    <name type="scientific">Paenibacillus phytohabitans</name>
    <dbReference type="NCBI Taxonomy" id="2654978"/>
    <lineage>
        <taxon>Bacteria</taxon>
        <taxon>Bacillati</taxon>
        <taxon>Bacillota</taxon>
        <taxon>Bacilli</taxon>
        <taxon>Bacillales</taxon>
        <taxon>Paenibacillaceae</taxon>
        <taxon>Paenibacillus</taxon>
    </lineage>
</organism>
<keyword evidence="1" id="KW-0012">Acyltransferase</keyword>
<dbReference type="PANTHER" id="PTHR23416">
    <property type="entry name" value="SIALIC ACID SYNTHASE-RELATED"/>
    <property type="match status" value="1"/>
</dbReference>
<accession>A0ABX1YPI5</accession>
<dbReference type="InterPro" id="IPR001451">
    <property type="entry name" value="Hexapep"/>
</dbReference>
<gene>
    <name evidence="1" type="ORF">GC101_22105</name>
</gene>
<protein>
    <submittedName>
        <fullName evidence="1">Acyltransferase</fullName>
    </submittedName>
</protein>
<dbReference type="Proteomes" id="UP000596857">
    <property type="component" value="Unassembled WGS sequence"/>
</dbReference>
<evidence type="ECO:0000313" key="2">
    <source>
        <dbReference type="Proteomes" id="UP000596857"/>
    </source>
</evidence>
<sequence>MSETAATPGGSENGPAYNFREGISNMESIGLSHINRFYKYGSDSLIMEKTDINCPEEISIGRDVLILENSWFTVLIPGQGTVPKITIGDGCKCSRNLIIAAANSVVLEEDVIIGPDVYIADTDHQYRNIGIPIRDQWITSSTQSVRIGAGSELGAHCVIVGGVSIGKGCRVTANSVVSGDLPDFCIAAGNPARVVDSYDPEAGEWQLPGG</sequence>
<dbReference type="SUPFAM" id="SSF51161">
    <property type="entry name" value="Trimeric LpxA-like enzymes"/>
    <property type="match status" value="1"/>
</dbReference>
<dbReference type="GO" id="GO:0016746">
    <property type="term" value="F:acyltransferase activity"/>
    <property type="evidence" value="ECO:0007669"/>
    <property type="project" value="UniProtKB-KW"/>
</dbReference>
<dbReference type="InterPro" id="IPR051159">
    <property type="entry name" value="Hexapeptide_acetyltransf"/>
</dbReference>
<dbReference type="Pfam" id="PF00132">
    <property type="entry name" value="Hexapep"/>
    <property type="match status" value="1"/>
</dbReference>
<dbReference type="InterPro" id="IPR011004">
    <property type="entry name" value="Trimer_LpxA-like_sf"/>
</dbReference>
<evidence type="ECO:0000313" key="1">
    <source>
        <dbReference type="EMBL" id="NOU81559.1"/>
    </source>
</evidence>
<dbReference type="CDD" id="cd04647">
    <property type="entry name" value="LbH_MAT_like"/>
    <property type="match status" value="1"/>
</dbReference>
<name>A0ABX1YPI5_9BACL</name>